<sequence>MEKDKVSDALANKASALDGLKQACRDKRTWLFVLMQYFHLSACSFNSFFPTAVYVPL</sequence>
<name>A0A3N2Q7R8_SODAK</name>
<dbReference type="GeneID" id="39578752"/>
<proteinExistence type="predicted"/>
<dbReference type="Proteomes" id="UP000272025">
    <property type="component" value="Unassembled WGS sequence"/>
</dbReference>
<keyword evidence="1" id="KW-0472">Membrane</keyword>
<dbReference type="EMBL" id="ML119051">
    <property type="protein sequence ID" value="ROT42675.1"/>
    <property type="molecule type" value="Genomic_DNA"/>
</dbReference>
<protein>
    <submittedName>
        <fullName evidence="2">Uncharacterized protein</fullName>
    </submittedName>
</protein>
<reference evidence="2 3" key="1">
    <citation type="journal article" date="2018" name="Mol. Ecol.">
        <title>The obligate alkalophilic soda-lake fungus Sodiomyces alkalinus has shifted to a protein diet.</title>
        <authorList>
            <person name="Grum-Grzhimaylo A.A."/>
            <person name="Falkoski D.L."/>
            <person name="van den Heuvel J."/>
            <person name="Valero-Jimenez C.A."/>
            <person name="Min B."/>
            <person name="Choi I.G."/>
            <person name="Lipzen A."/>
            <person name="Daum C.G."/>
            <person name="Aanen D.K."/>
            <person name="Tsang A."/>
            <person name="Henrissat B."/>
            <person name="Bilanenko E.N."/>
            <person name="de Vries R.P."/>
            <person name="van Kan J.A.L."/>
            <person name="Grigoriev I.V."/>
            <person name="Debets A.J.M."/>
        </authorList>
    </citation>
    <scope>NUCLEOTIDE SEQUENCE [LARGE SCALE GENOMIC DNA]</scope>
    <source>
        <strain evidence="2 3">F11</strain>
    </source>
</reference>
<dbReference type="STRING" id="1314773.A0A3N2Q7R8"/>
<keyword evidence="3" id="KW-1185">Reference proteome</keyword>
<dbReference type="RefSeq" id="XP_028470481.1">
    <property type="nucleotide sequence ID" value="XM_028610274.1"/>
</dbReference>
<feature type="transmembrane region" description="Helical" evidence="1">
    <location>
        <begin position="30"/>
        <end position="49"/>
    </location>
</feature>
<dbReference type="OrthoDB" id="2985014at2759"/>
<evidence type="ECO:0000256" key="1">
    <source>
        <dbReference type="SAM" id="Phobius"/>
    </source>
</evidence>
<keyword evidence="1" id="KW-0812">Transmembrane</keyword>
<evidence type="ECO:0000313" key="3">
    <source>
        <dbReference type="Proteomes" id="UP000272025"/>
    </source>
</evidence>
<accession>A0A3N2Q7R8</accession>
<keyword evidence="1" id="KW-1133">Transmembrane helix</keyword>
<dbReference type="AlphaFoldDB" id="A0A3N2Q7R8"/>
<evidence type="ECO:0000313" key="2">
    <source>
        <dbReference type="EMBL" id="ROT42675.1"/>
    </source>
</evidence>
<organism evidence="2 3">
    <name type="scientific">Sodiomyces alkalinus (strain CBS 110278 / VKM F-3762 / F11)</name>
    <name type="common">Alkaliphilic filamentous fungus</name>
    <dbReference type="NCBI Taxonomy" id="1314773"/>
    <lineage>
        <taxon>Eukaryota</taxon>
        <taxon>Fungi</taxon>
        <taxon>Dikarya</taxon>
        <taxon>Ascomycota</taxon>
        <taxon>Pezizomycotina</taxon>
        <taxon>Sordariomycetes</taxon>
        <taxon>Hypocreomycetidae</taxon>
        <taxon>Glomerellales</taxon>
        <taxon>Plectosphaerellaceae</taxon>
        <taxon>Sodiomyces</taxon>
    </lineage>
</organism>
<gene>
    <name evidence="2" type="ORF">SODALDRAFT_326832</name>
</gene>